<dbReference type="Pfam" id="PF11391">
    <property type="entry name" value="DUF2798"/>
    <property type="match status" value="1"/>
</dbReference>
<evidence type="ECO:0000256" key="1">
    <source>
        <dbReference type="SAM" id="Phobius"/>
    </source>
</evidence>
<organism evidence="2 3">
    <name type="scientific">Halarcobacter mediterraneus</name>
    <dbReference type="NCBI Taxonomy" id="2023153"/>
    <lineage>
        <taxon>Bacteria</taxon>
        <taxon>Pseudomonadati</taxon>
        <taxon>Campylobacterota</taxon>
        <taxon>Epsilonproteobacteria</taxon>
        <taxon>Campylobacterales</taxon>
        <taxon>Arcobacteraceae</taxon>
        <taxon>Halarcobacter</taxon>
    </lineage>
</organism>
<keyword evidence="1" id="KW-0812">Transmembrane</keyword>
<dbReference type="InterPro" id="IPR021529">
    <property type="entry name" value="DUF2798"/>
</dbReference>
<keyword evidence="3" id="KW-1185">Reference proteome</keyword>
<dbReference type="RefSeq" id="WP_129062513.1">
    <property type="nucleotide sequence ID" value="NZ_NXIE01000006.1"/>
</dbReference>
<gene>
    <name evidence="2" type="ORF">CP965_12800</name>
</gene>
<evidence type="ECO:0008006" key="4">
    <source>
        <dbReference type="Google" id="ProtNLM"/>
    </source>
</evidence>
<sequence>MFDMKYRRVIFAFFMSLFMSFIMSMVITFINLGFVDDFVIRWMEAFFKAYVCAFPIVFFVAPAVQRITNKLIKEENL</sequence>
<evidence type="ECO:0000313" key="3">
    <source>
        <dbReference type="Proteomes" id="UP000289718"/>
    </source>
</evidence>
<dbReference type="EMBL" id="NXIE01000006">
    <property type="protein sequence ID" value="RXK11644.1"/>
    <property type="molecule type" value="Genomic_DNA"/>
</dbReference>
<dbReference type="OrthoDB" id="8481133at2"/>
<keyword evidence="1" id="KW-1133">Transmembrane helix</keyword>
<comment type="caution">
    <text evidence="2">The sequence shown here is derived from an EMBL/GenBank/DDBJ whole genome shotgun (WGS) entry which is preliminary data.</text>
</comment>
<dbReference type="AlphaFoldDB" id="A0A4V1M100"/>
<keyword evidence="1" id="KW-0472">Membrane</keyword>
<feature type="transmembrane region" description="Helical" evidence="1">
    <location>
        <begin position="46"/>
        <end position="64"/>
    </location>
</feature>
<name>A0A4V1M100_9BACT</name>
<reference evidence="2 3" key="1">
    <citation type="submission" date="2017-09" db="EMBL/GenBank/DDBJ databases">
        <title>Genomics of the genus Arcobacter.</title>
        <authorList>
            <person name="Perez-Cataluna A."/>
            <person name="Figueras M.J."/>
            <person name="Salas-Masso N."/>
        </authorList>
    </citation>
    <scope>NUCLEOTIDE SEQUENCE [LARGE SCALE GENOMIC DNA]</scope>
    <source>
        <strain evidence="2 3">F156-34</strain>
    </source>
</reference>
<accession>A0A4V1M100</accession>
<dbReference type="Proteomes" id="UP000289718">
    <property type="component" value="Unassembled WGS sequence"/>
</dbReference>
<feature type="transmembrane region" description="Helical" evidence="1">
    <location>
        <begin position="12"/>
        <end position="34"/>
    </location>
</feature>
<proteinExistence type="predicted"/>
<protein>
    <recommendedName>
        <fullName evidence="4">DUF2798 domain-containing protein</fullName>
    </recommendedName>
</protein>
<evidence type="ECO:0000313" key="2">
    <source>
        <dbReference type="EMBL" id="RXK11644.1"/>
    </source>
</evidence>